<keyword evidence="3" id="KW-1133">Transmembrane helix</keyword>
<keyword evidence="3" id="KW-0472">Membrane</keyword>
<feature type="compositionally biased region" description="Low complexity" evidence="2">
    <location>
        <begin position="19"/>
        <end position="35"/>
    </location>
</feature>
<organism evidence="4 5">
    <name type="scientific">Globodera pallida</name>
    <name type="common">Potato cyst nematode worm</name>
    <name type="synonym">Heterodera pallida</name>
    <dbReference type="NCBI Taxonomy" id="36090"/>
    <lineage>
        <taxon>Eukaryota</taxon>
        <taxon>Metazoa</taxon>
        <taxon>Ecdysozoa</taxon>
        <taxon>Nematoda</taxon>
        <taxon>Chromadorea</taxon>
        <taxon>Rhabditida</taxon>
        <taxon>Tylenchina</taxon>
        <taxon>Tylenchomorpha</taxon>
        <taxon>Tylenchoidea</taxon>
        <taxon>Heteroderidae</taxon>
        <taxon>Heteroderinae</taxon>
        <taxon>Globodera</taxon>
    </lineage>
</organism>
<feature type="region of interest" description="Disordered" evidence="2">
    <location>
        <begin position="1"/>
        <end position="35"/>
    </location>
</feature>
<name>A0A183CGG9_GLOPA</name>
<feature type="transmembrane region" description="Helical" evidence="3">
    <location>
        <begin position="351"/>
        <end position="376"/>
    </location>
</feature>
<protein>
    <submittedName>
        <fullName evidence="5">Serine/threonine-protein kinase DDB_G0282963</fullName>
    </submittedName>
</protein>
<dbReference type="WBParaSite" id="GPLIN_001197400">
    <property type="protein sequence ID" value="GPLIN_001197400"/>
    <property type="gene ID" value="GPLIN_001197400"/>
</dbReference>
<proteinExistence type="predicted"/>
<accession>A0A183CGG9</accession>
<evidence type="ECO:0000256" key="2">
    <source>
        <dbReference type="SAM" id="MobiDB-lite"/>
    </source>
</evidence>
<evidence type="ECO:0000313" key="5">
    <source>
        <dbReference type="WBParaSite" id="GPLIN_001197400"/>
    </source>
</evidence>
<dbReference type="Proteomes" id="UP000050741">
    <property type="component" value="Unassembled WGS sequence"/>
</dbReference>
<keyword evidence="4" id="KW-1185">Reference proteome</keyword>
<keyword evidence="1" id="KW-0175">Coiled coil</keyword>
<feature type="coiled-coil region" evidence="1">
    <location>
        <begin position="181"/>
        <end position="211"/>
    </location>
</feature>
<evidence type="ECO:0000313" key="4">
    <source>
        <dbReference type="Proteomes" id="UP000050741"/>
    </source>
</evidence>
<reference evidence="4" key="1">
    <citation type="submission" date="2013-12" db="EMBL/GenBank/DDBJ databases">
        <authorList>
            <person name="Aslett M."/>
        </authorList>
    </citation>
    <scope>NUCLEOTIDE SEQUENCE [LARGE SCALE GENOMIC DNA]</scope>
    <source>
        <strain evidence="4">Lindley</strain>
    </source>
</reference>
<reference evidence="5" key="3">
    <citation type="submission" date="2016-06" db="UniProtKB">
        <authorList>
            <consortium name="WormBaseParasite"/>
        </authorList>
    </citation>
    <scope>IDENTIFICATION</scope>
</reference>
<keyword evidence="3" id="KW-0812">Transmembrane</keyword>
<reference evidence="4" key="2">
    <citation type="submission" date="2014-05" db="EMBL/GenBank/DDBJ databases">
        <title>The genome and life-stage specific transcriptomes of Globodera pallida elucidate key aspects of plant parasitism by a cyst nematode.</title>
        <authorList>
            <person name="Cotton J.A."/>
            <person name="Lilley C.J."/>
            <person name="Jones L.M."/>
            <person name="Kikuchi T."/>
            <person name="Reid A.J."/>
            <person name="Thorpe P."/>
            <person name="Tsai I.J."/>
            <person name="Beasley H."/>
            <person name="Blok V."/>
            <person name="Cock P.J.A."/>
            <person name="Van den Akker S.E."/>
            <person name="Holroyd N."/>
            <person name="Hunt M."/>
            <person name="Mantelin S."/>
            <person name="Naghra H."/>
            <person name="Pain A."/>
            <person name="Palomares-Rius J.E."/>
            <person name="Zarowiecki M."/>
            <person name="Berriman M."/>
            <person name="Jones J.T."/>
            <person name="Urwin P.E."/>
        </authorList>
    </citation>
    <scope>NUCLEOTIDE SEQUENCE [LARGE SCALE GENOMIC DNA]</scope>
    <source>
        <strain evidence="4">Lindley</strain>
    </source>
</reference>
<dbReference type="AlphaFoldDB" id="A0A183CGG9"/>
<sequence length="425" mass="47344">MLPRNAGRIGFKASRMKPPSGASTPSSSSRSSSSTAGVNLQIHSVVTGASSFGKHKFTRDFSSLLFTPLQNSETNSIVSSGSSKNLVFSSMFNSSQQLDDEGCQSLEDQLGALNDGEQFSSNGELTEKDSAVFVSADANDMEGRDSGNFSDQDQQDTVDNTMSEEVLPYVPGVGRPDGISLADELKLVEQQQKLKEELEKAQLEQHQQQNIVEEPELAVQHQQQNIVEEPELAVQHQQQNNVEEPELVVQHQQQNIVEEPELAVQQQNIVDEPELAVQQQNIVDEPELVEQHQQQNIVEEPELAVQQQNIVDEPELVEQHQPQNIVDEPELVEQHQQQNNSHTLCGARPRLHFLLLLLILLLFVLVVAVFVLVVVLPSVLRGELVMQIPVFFASWLRKHMLRGTNVVVHTEVMWHSDGLFGGGHY</sequence>
<evidence type="ECO:0000256" key="1">
    <source>
        <dbReference type="SAM" id="Coils"/>
    </source>
</evidence>
<evidence type="ECO:0000256" key="3">
    <source>
        <dbReference type="SAM" id="Phobius"/>
    </source>
</evidence>